<dbReference type="GO" id="GO:0016301">
    <property type="term" value="F:kinase activity"/>
    <property type="evidence" value="ECO:0007669"/>
    <property type="project" value="TreeGrafter"/>
</dbReference>
<proteinExistence type="predicted"/>
<dbReference type="Proteomes" id="UP000041254">
    <property type="component" value="Unassembled WGS sequence"/>
</dbReference>
<feature type="region of interest" description="Disordered" evidence="1">
    <location>
        <begin position="199"/>
        <end position="218"/>
    </location>
</feature>
<gene>
    <name evidence="2" type="ORF">Vbra_6837</name>
</gene>
<dbReference type="Gene3D" id="3.40.50.300">
    <property type="entry name" value="P-loop containing nucleotide triphosphate hydrolases"/>
    <property type="match status" value="1"/>
</dbReference>
<dbReference type="GO" id="GO:0000049">
    <property type="term" value="F:tRNA binding"/>
    <property type="evidence" value="ECO:0007669"/>
    <property type="project" value="TreeGrafter"/>
</dbReference>
<dbReference type="PANTHER" id="PTHR20873:SF0">
    <property type="entry name" value="L-SERYL-TRNA(SEC) KINASE"/>
    <property type="match status" value="1"/>
</dbReference>
<reference evidence="2 3" key="1">
    <citation type="submission" date="2014-11" db="EMBL/GenBank/DDBJ databases">
        <authorList>
            <person name="Zhu J."/>
            <person name="Qi W."/>
            <person name="Song R."/>
        </authorList>
    </citation>
    <scope>NUCLEOTIDE SEQUENCE [LARGE SCALE GENOMIC DNA]</scope>
</reference>
<accession>A0A0G4EA84</accession>
<feature type="region of interest" description="Disordered" evidence="1">
    <location>
        <begin position="1"/>
        <end position="24"/>
    </location>
</feature>
<evidence type="ECO:0000313" key="3">
    <source>
        <dbReference type="Proteomes" id="UP000041254"/>
    </source>
</evidence>
<sequence>MSFDDVEDELRQRRHDPSHAREGEDLDVFDPDVWREARSVAVTRTRQLLQEDGDSHTCVIVDDNFYRRSMRKAFAKLARECASGFVQLLLDLPAEAAVARNENRSSCPSPSVPSFVIRHMAECVEWPPSSTDLSASGQHDHKSTATAANGVHYRIRWESAVERSTAHIDSTTPPDDMVSSIVRWLSESVEPWRPIVAVDSEGRESGEGTTDGGRGKVTSSPIQEIEVRLRRLISEALKTCSGGDRGVTGELAQRWSRLKSEFMREVKAQVAARNGEGVCDDEALDGLYDAFMRRCQQDAADYLSTGACSS</sequence>
<protein>
    <submittedName>
        <fullName evidence="2">Uncharacterized protein</fullName>
    </submittedName>
</protein>
<dbReference type="PhylomeDB" id="A0A0G4EA84"/>
<dbReference type="STRING" id="1169540.A0A0G4EA84"/>
<keyword evidence="3" id="KW-1185">Reference proteome</keyword>
<dbReference type="AlphaFoldDB" id="A0A0G4EA84"/>
<feature type="compositionally biased region" description="Basic and acidic residues" evidence="1">
    <location>
        <begin position="9"/>
        <end position="23"/>
    </location>
</feature>
<dbReference type="InParanoid" id="A0A0G4EA84"/>
<dbReference type="OrthoDB" id="9972657at2759"/>
<name>A0A0G4EA84_VITBC</name>
<evidence type="ECO:0000313" key="2">
    <source>
        <dbReference type="EMBL" id="CEL92379.1"/>
    </source>
</evidence>
<dbReference type="InterPro" id="IPR027417">
    <property type="entry name" value="P-loop_NTPase"/>
</dbReference>
<organism evidence="2 3">
    <name type="scientific">Vitrella brassicaformis (strain CCMP3155)</name>
    <dbReference type="NCBI Taxonomy" id="1169540"/>
    <lineage>
        <taxon>Eukaryota</taxon>
        <taxon>Sar</taxon>
        <taxon>Alveolata</taxon>
        <taxon>Colpodellida</taxon>
        <taxon>Vitrellaceae</taxon>
        <taxon>Vitrella</taxon>
    </lineage>
</organism>
<evidence type="ECO:0000256" key="1">
    <source>
        <dbReference type="SAM" id="MobiDB-lite"/>
    </source>
</evidence>
<dbReference type="SUPFAM" id="SSF52540">
    <property type="entry name" value="P-loop containing nucleoside triphosphate hydrolases"/>
    <property type="match status" value="1"/>
</dbReference>
<dbReference type="VEuPathDB" id="CryptoDB:Vbra_6837"/>
<dbReference type="InterPro" id="IPR052648">
    <property type="entry name" value="Ser-tRNA(Sec)_kinase"/>
</dbReference>
<dbReference type="EMBL" id="CDMY01000069">
    <property type="protein sequence ID" value="CEL92379.1"/>
    <property type="molecule type" value="Genomic_DNA"/>
</dbReference>
<dbReference type="PANTHER" id="PTHR20873">
    <property type="entry name" value="L-SERYL-TRNA(SEC) KINASE"/>
    <property type="match status" value="1"/>
</dbReference>